<dbReference type="eggNOG" id="COG3711">
    <property type="taxonomic scope" value="Bacteria"/>
</dbReference>
<accession>Q5WJD0</accession>
<reference evidence="5 6" key="2">
    <citation type="journal article" date="1995" name="Appl. Microbiol. Biotechnol.">
        <title>Purification and properties of an alkaline protease from alkalophilic Bacillus sp. KSM-K16.</title>
        <authorList>
            <person name="Kobayashi T."/>
            <person name="Hakamada Y."/>
            <person name="Adachi S."/>
            <person name="Hitomi J."/>
            <person name="Yoshimatsu T."/>
            <person name="Koike K."/>
            <person name="Kawai S."/>
            <person name="Ito S."/>
        </authorList>
    </citation>
    <scope>NUCLEOTIDE SEQUENCE [LARGE SCALE GENOMIC DNA]</scope>
    <source>
        <strain evidence="5 6">KSM-K16</strain>
    </source>
</reference>
<organism evidence="5 6">
    <name type="scientific">Shouchella clausii (strain KSM-K16)</name>
    <name type="common">Alkalihalobacillus clausii</name>
    <dbReference type="NCBI Taxonomy" id="66692"/>
    <lineage>
        <taxon>Bacteria</taxon>
        <taxon>Bacillati</taxon>
        <taxon>Bacillota</taxon>
        <taxon>Bacilli</taxon>
        <taxon>Bacillales</taxon>
        <taxon>Bacillaceae</taxon>
        <taxon>Shouchella</taxon>
    </lineage>
</organism>
<dbReference type="PANTHER" id="PTHR30185:SF18">
    <property type="entry name" value="TRANSCRIPTIONAL REGULATOR MTLR"/>
    <property type="match status" value="1"/>
</dbReference>
<sequence>MNGLDYFLNGSAVSKVRILRFLEAQSQSVSLTQIAEVCGIEKRTAKKNVHELAMELETLTDQAKIVRSEKTKGYWLERSFAFSVKTIERMYNQHSLPYQFLDTVFKGQFVNSVKFSNEAYVSYGSLYRSLKRLVPLLNTFDLDIQLKREPIIHGDEKQIRYFYYLFYWDSNWAEEWPFDVISIKQAEALLDKAFGRCQESLLYWVGVNVTRIRKGFTIARDRFFDVFVKTHPLFEQFRKDIYTYYKELTKINDRDLEDEIAFLFLAFISFSYIEKGDQRSISFIQNAFSNASADFVKHTIQWLDRFIDFFGVAISGEEYTTLYANLINIHLAESYFRGNSFFFSNDLSETEPDQLIDSFLNHLTTQVVWLDKKTKRELLDRYRFLLRNVLGFDGAVKPIKIKLYSIFGEAGKNVGLKMVQEVYPHSRFCERGETPDLIVSDRDYVTLKKEKANGAVVCILNVNNPTKQDYLRLENCIRVILKENELQPTVSNVIH</sequence>
<keyword evidence="1" id="KW-0805">Transcription regulation</keyword>
<dbReference type="InterPro" id="IPR007737">
    <property type="entry name" value="Mga_HTH"/>
</dbReference>
<feature type="coiled-coil region" evidence="3">
    <location>
        <begin position="42"/>
        <end position="69"/>
    </location>
</feature>
<reference evidence="5 6" key="1">
    <citation type="journal article" date="1994" name="J. Ferment. Bioeng.">
        <title>Molecular cloning and nucleotide sequence of the gene for an alkaline protease from the alkalophilic Bacillus sp. KSM-K16.</title>
        <authorList>
            <person name="Hakamada Y."/>
            <person name="Kobayashi T."/>
            <person name="Hitomi J."/>
            <person name="Kawai S."/>
            <person name="Ito S."/>
        </authorList>
    </citation>
    <scope>NUCLEOTIDE SEQUENCE [LARGE SCALE GENOMIC DNA]</scope>
    <source>
        <strain evidence="5 6">KSM-K16</strain>
    </source>
</reference>
<keyword evidence="2" id="KW-0804">Transcription</keyword>
<evidence type="ECO:0000256" key="3">
    <source>
        <dbReference type="SAM" id="Coils"/>
    </source>
</evidence>
<reference evidence="5 6" key="5">
    <citation type="journal article" date="2007" name="Extremophiles">
        <title>Intragenomic diversity of the V1 regions of 16S rRNA genes in high-alkaline protease-producing Bacillus clausii spp.</title>
        <authorList>
            <person name="Kageyama Y."/>
            <person name="Takaki Y."/>
            <person name="Shimamura S."/>
            <person name="Nishi S."/>
            <person name="Nogi Y."/>
            <person name="Uchimura K."/>
            <person name="Kobayashi T."/>
            <person name="Hitomi J."/>
            <person name="Ozaki K."/>
            <person name="Kawai S."/>
            <person name="Ito S."/>
            <person name="Horikoshi K."/>
        </authorList>
    </citation>
    <scope>NUCLEOTIDE SEQUENCE [LARGE SCALE GENOMIC DNA]</scope>
    <source>
        <strain evidence="5 6">KSM-K16</strain>
    </source>
</reference>
<dbReference type="InterPro" id="IPR036388">
    <property type="entry name" value="WH-like_DNA-bd_sf"/>
</dbReference>
<dbReference type="EMBL" id="AP006627">
    <property type="protein sequence ID" value="BAD63525.1"/>
    <property type="molecule type" value="Genomic_DNA"/>
</dbReference>
<reference evidence="6" key="4">
    <citation type="submission" date="2003-10" db="EMBL/GenBank/DDBJ databases">
        <title>The complete genome sequence of the alkaliphilic Bacillus clausii KSM-K16.</title>
        <authorList>
            <person name="Takaki Y."/>
            <person name="Kageyama Y."/>
            <person name="Shimamura S."/>
            <person name="Suzuki H."/>
            <person name="Nishi S."/>
            <person name="Hatada Y."/>
            <person name="Kawai S."/>
            <person name="Ito S."/>
            <person name="Horikoshi K."/>
        </authorList>
    </citation>
    <scope>NUCLEOTIDE SEQUENCE [LARGE SCALE GENOMIC DNA]</scope>
    <source>
        <strain evidence="6">KSM-K16</strain>
    </source>
</reference>
<dbReference type="Pfam" id="PF05043">
    <property type="entry name" value="Mga"/>
    <property type="match status" value="1"/>
</dbReference>
<gene>
    <name evidence="5" type="ordered locus">ABC0986</name>
</gene>
<name>Q5WJD0_SHOC1</name>
<evidence type="ECO:0000256" key="1">
    <source>
        <dbReference type="ARBA" id="ARBA00023015"/>
    </source>
</evidence>
<dbReference type="KEGG" id="bcl:ABC0986"/>
<proteinExistence type="predicted"/>
<evidence type="ECO:0000313" key="6">
    <source>
        <dbReference type="Proteomes" id="UP000001168"/>
    </source>
</evidence>
<reference evidence="5 6" key="3">
    <citation type="journal article" date="1997" name="Protein Eng.">
        <title>High-resolution crystal structure of M-protease: phylogeny aided analysis of the high-alkaline adaptation mechanism.</title>
        <authorList>
            <person name="Shirai T."/>
            <person name="Suzuki A."/>
            <person name="Yamane T."/>
            <person name="Ashida T."/>
            <person name="Kobayashi T."/>
            <person name="Ito S."/>
        </authorList>
    </citation>
    <scope>NUCLEOTIDE SEQUENCE [LARGE SCALE GENOMIC DNA]</scope>
    <source>
        <strain evidence="5 6">KSM-K16</strain>
    </source>
</reference>
<dbReference type="PANTHER" id="PTHR30185">
    <property type="entry name" value="CRYPTIC BETA-GLUCOSIDE BGL OPERON ANTITERMINATOR"/>
    <property type="match status" value="1"/>
</dbReference>
<keyword evidence="6" id="KW-1185">Reference proteome</keyword>
<keyword evidence="3" id="KW-0175">Coiled coil</keyword>
<evidence type="ECO:0000256" key="2">
    <source>
        <dbReference type="ARBA" id="ARBA00023163"/>
    </source>
</evidence>
<dbReference type="Gene3D" id="1.10.10.10">
    <property type="entry name" value="Winged helix-like DNA-binding domain superfamily/Winged helix DNA-binding domain"/>
    <property type="match status" value="2"/>
</dbReference>
<dbReference type="AlphaFoldDB" id="Q5WJD0"/>
<dbReference type="Proteomes" id="UP000001168">
    <property type="component" value="Chromosome"/>
</dbReference>
<evidence type="ECO:0000259" key="4">
    <source>
        <dbReference type="Pfam" id="PF05043"/>
    </source>
</evidence>
<feature type="domain" description="Mga helix-turn-helix" evidence="4">
    <location>
        <begin position="82"/>
        <end position="167"/>
    </location>
</feature>
<dbReference type="HOGENOM" id="CLU_036476_3_0_9"/>
<evidence type="ECO:0000313" key="5">
    <source>
        <dbReference type="EMBL" id="BAD63525.1"/>
    </source>
</evidence>
<dbReference type="InterPro" id="IPR050661">
    <property type="entry name" value="BglG_antiterminators"/>
</dbReference>
<dbReference type="STRING" id="66692.ABC0986"/>
<protein>
    <recommendedName>
        <fullName evidence="4">Mga helix-turn-helix domain-containing protein</fullName>
    </recommendedName>
</protein>